<evidence type="ECO:0000256" key="1">
    <source>
        <dbReference type="ARBA" id="ARBA00004175"/>
    </source>
</evidence>
<dbReference type="Proteomes" id="UP000887116">
    <property type="component" value="Unassembled WGS sequence"/>
</dbReference>
<dbReference type="GO" id="GO:0000976">
    <property type="term" value="F:transcription cis-regulatory region binding"/>
    <property type="evidence" value="ECO:0007669"/>
    <property type="project" value="TreeGrafter"/>
</dbReference>
<dbReference type="GO" id="GO:0044231">
    <property type="term" value="C:host cell presynaptic membrane"/>
    <property type="evidence" value="ECO:0007669"/>
    <property type="project" value="UniProtKB-KW"/>
</dbReference>
<protein>
    <submittedName>
        <fullName evidence="13">Baseplate protein J</fullName>
    </submittedName>
</protein>
<keyword evidence="11" id="KW-0472">Membrane</keyword>
<keyword evidence="10 12" id="KW-0040">ANK repeat</keyword>
<dbReference type="InterPro" id="IPR036770">
    <property type="entry name" value="Ankyrin_rpt-contain_sf"/>
</dbReference>
<keyword evidence="7" id="KW-0528">Neurotoxin</keyword>
<organism evidence="13 14">
    <name type="scientific">Trichonephila clavata</name>
    <name type="common">Joro spider</name>
    <name type="synonym">Nephila clavata</name>
    <dbReference type="NCBI Taxonomy" id="2740835"/>
    <lineage>
        <taxon>Eukaryota</taxon>
        <taxon>Metazoa</taxon>
        <taxon>Ecdysozoa</taxon>
        <taxon>Arthropoda</taxon>
        <taxon>Chelicerata</taxon>
        <taxon>Arachnida</taxon>
        <taxon>Araneae</taxon>
        <taxon>Araneomorphae</taxon>
        <taxon>Entelegynae</taxon>
        <taxon>Araneoidea</taxon>
        <taxon>Nephilidae</taxon>
        <taxon>Trichonephila</taxon>
    </lineage>
</organism>
<dbReference type="PANTHER" id="PTHR24193:SF121">
    <property type="entry name" value="ADA2A-CONTAINING COMPLEX COMPONENT 3, ISOFORM D"/>
    <property type="match status" value="1"/>
</dbReference>
<keyword evidence="9" id="KW-0638">Presynaptic neurotoxin</keyword>
<dbReference type="SUPFAM" id="SSF48403">
    <property type="entry name" value="Ankyrin repeat"/>
    <property type="match status" value="2"/>
</dbReference>
<evidence type="ECO:0000313" key="14">
    <source>
        <dbReference type="Proteomes" id="UP000887116"/>
    </source>
</evidence>
<evidence type="ECO:0000256" key="10">
    <source>
        <dbReference type="ARBA" id="ARBA00023043"/>
    </source>
</evidence>
<keyword evidence="6" id="KW-0800">Toxin</keyword>
<dbReference type="GO" id="GO:0005576">
    <property type="term" value="C:extracellular region"/>
    <property type="evidence" value="ECO:0007669"/>
    <property type="project" value="UniProtKB-SubCell"/>
</dbReference>
<evidence type="ECO:0000256" key="7">
    <source>
        <dbReference type="ARBA" id="ARBA00022699"/>
    </source>
</evidence>
<dbReference type="AlphaFoldDB" id="A0A8X6KGD0"/>
<dbReference type="GO" id="GO:0044218">
    <property type="term" value="C:other organism cell membrane"/>
    <property type="evidence" value="ECO:0007669"/>
    <property type="project" value="UniProtKB-KW"/>
</dbReference>
<evidence type="ECO:0000256" key="11">
    <source>
        <dbReference type="ARBA" id="ARBA00023298"/>
    </source>
</evidence>
<dbReference type="GO" id="GO:0005634">
    <property type="term" value="C:nucleus"/>
    <property type="evidence" value="ECO:0007669"/>
    <property type="project" value="TreeGrafter"/>
</dbReference>
<evidence type="ECO:0000256" key="6">
    <source>
        <dbReference type="ARBA" id="ARBA00022656"/>
    </source>
</evidence>
<evidence type="ECO:0000256" key="5">
    <source>
        <dbReference type="ARBA" id="ARBA00022537"/>
    </source>
</evidence>
<dbReference type="Gene3D" id="1.25.40.20">
    <property type="entry name" value="Ankyrin repeat-containing domain"/>
    <property type="match status" value="4"/>
</dbReference>
<dbReference type="SMART" id="SM00248">
    <property type="entry name" value="ANK"/>
    <property type="match status" value="7"/>
</dbReference>
<proteinExistence type="predicted"/>
<dbReference type="GO" id="GO:0045944">
    <property type="term" value="P:positive regulation of transcription by RNA polymerase II"/>
    <property type="evidence" value="ECO:0007669"/>
    <property type="project" value="TreeGrafter"/>
</dbReference>
<feature type="repeat" description="ANK" evidence="12">
    <location>
        <begin position="453"/>
        <end position="485"/>
    </location>
</feature>
<evidence type="ECO:0000256" key="8">
    <source>
        <dbReference type="ARBA" id="ARBA00022737"/>
    </source>
</evidence>
<keyword evidence="4" id="KW-0964">Secreted</keyword>
<reference evidence="13" key="1">
    <citation type="submission" date="2020-07" db="EMBL/GenBank/DDBJ databases">
        <title>Multicomponent nature underlies the extraordinary mechanical properties of spider dragline silk.</title>
        <authorList>
            <person name="Kono N."/>
            <person name="Nakamura H."/>
            <person name="Mori M."/>
            <person name="Yoshida Y."/>
            <person name="Ohtoshi R."/>
            <person name="Malay A.D."/>
            <person name="Moran D.A.P."/>
            <person name="Tomita M."/>
            <person name="Numata K."/>
            <person name="Arakawa K."/>
        </authorList>
    </citation>
    <scope>NUCLEOTIDE SEQUENCE</scope>
</reference>
<dbReference type="OrthoDB" id="6434844at2759"/>
<keyword evidence="14" id="KW-1185">Reference proteome</keyword>
<keyword evidence="11" id="KW-1053">Target membrane</keyword>
<feature type="repeat" description="ANK" evidence="12">
    <location>
        <begin position="486"/>
        <end position="518"/>
    </location>
</feature>
<dbReference type="InterPro" id="IPR050663">
    <property type="entry name" value="Ankyrin-SOCS_Box"/>
</dbReference>
<dbReference type="Pfam" id="PF12796">
    <property type="entry name" value="Ank_2"/>
    <property type="match status" value="2"/>
</dbReference>
<name>A0A8X6KGD0_TRICU</name>
<evidence type="ECO:0000256" key="12">
    <source>
        <dbReference type="PROSITE-ProRule" id="PRU00023"/>
    </source>
</evidence>
<dbReference type="PROSITE" id="PS50088">
    <property type="entry name" value="ANK_REPEAT"/>
    <property type="match status" value="6"/>
</dbReference>
<feature type="repeat" description="ANK" evidence="12">
    <location>
        <begin position="420"/>
        <end position="452"/>
    </location>
</feature>
<accession>A0A8X6KGD0</accession>
<dbReference type="PANTHER" id="PTHR24193">
    <property type="entry name" value="ANKYRIN REPEAT PROTEIN"/>
    <property type="match status" value="1"/>
</dbReference>
<feature type="repeat" description="ANK" evidence="12">
    <location>
        <begin position="276"/>
        <end position="308"/>
    </location>
</feature>
<gene>
    <name evidence="13" type="ORF">TNCT_146151</name>
</gene>
<keyword evidence="3" id="KW-0268">Exocytosis</keyword>
<dbReference type="PROSITE" id="PS50297">
    <property type="entry name" value="ANK_REP_REGION"/>
    <property type="match status" value="6"/>
</dbReference>
<sequence>MKEELVRRDETFSGLVESDPAMKVLEVAAWRELLLRQRINEAVKSNLLKFAMGEDLDNLAEFYGVEREKGEDDERFRKRIKAKIFGWRTGGNYRYYALSADTRVKDALVESLVPGKVQVSILSTQLSTTGIPPKELLEIVRNQLNREDVRILTDTIEVVSCNIIEIDIHSKISIKRPDIIETVKKKFIEKFEASKRLGWNITRSWIIANLFVEGVENVELIEPIEDVVVLDNSFKNINEKDEKGETILHKAARMSTRKKVSFLVKKGAEVNARDNKGFTPLHWAVSAKRLENVKELIRSRAEVNATEGISKYTPLHLACMVWAERIIKELVKAGAAVNQPDKFGNTPMHWLLDNEKNKEVKKFLEKQGGVVRDRPEICDEIVESVGEMVDVWSRRFLPKLKGKVVLKAISEENINGKDSGGCTALHRAAQVSNPEVIKLLIEKGAGINDRNNRGETALHLAAFLGKRKNVKALIEGGATVNAKSNNKAVPLHLACLARRIGTIEELINAGGDLDTVDKFGCSPLNYAKIYPKVTSYLEKKGVNMRDVEVMYGEANKAIEEIMKGVIKDRREKR</sequence>
<evidence type="ECO:0000256" key="2">
    <source>
        <dbReference type="ARBA" id="ARBA00004613"/>
    </source>
</evidence>
<dbReference type="GO" id="GO:0090729">
    <property type="term" value="F:toxin activity"/>
    <property type="evidence" value="ECO:0007669"/>
    <property type="project" value="UniProtKB-KW"/>
</dbReference>
<evidence type="ECO:0000256" key="3">
    <source>
        <dbReference type="ARBA" id="ARBA00022483"/>
    </source>
</evidence>
<evidence type="ECO:0000313" key="13">
    <source>
        <dbReference type="EMBL" id="GFQ71088.1"/>
    </source>
</evidence>
<feature type="repeat" description="ANK" evidence="12">
    <location>
        <begin position="243"/>
        <end position="275"/>
    </location>
</feature>
<keyword evidence="5" id="KW-1052">Target cell membrane</keyword>
<dbReference type="Pfam" id="PF00023">
    <property type="entry name" value="Ank"/>
    <property type="match status" value="1"/>
</dbReference>
<feature type="repeat" description="ANK" evidence="12">
    <location>
        <begin position="310"/>
        <end position="342"/>
    </location>
</feature>
<comment type="subcellular location">
    <subcellularLocation>
        <location evidence="2">Secreted</location>
    </subcellularLocation>
    <subcellularLocation>
        <location evidence="1">Target cell membrane</location>
    </subcellularLocation>
</comment>
<comment type="caution">
    <text evidence="13">The sequence shown here is derived from an EMBL/GenBank/DDBJ whole genome shotgun (WGS) entry which is preliminary data.</text>
</comment>
<dbReference type="GO" id="GO:0006887">
    <property type="term" value="P:exocytosis"/>
    <property type="evidence" value="ECO:0007669"/>
    <property type="project" value="UniProtKB-KW"/>
</dbReference>
<evidence type="ECO:0000256" key="9">
    <source>
        <dbReference type="ARBA" id="ARBA00023028"/>
    </source>
</evidence>
<dbReference type="EMBL" id="BMAO01001115">
    <property type="protein sequence ID" value="GFQ71088.1"/>
    <property type="molecule type" value="Genomic_DNA"/>
</dbReference>
<evidence type="ECO:0000256" key="4">
    <source>
        <dbReference type="ARBA" id="ARBA00022525"/>
    </source>
</evidence>
<keyword evidence="8" id="KW-0677">Repeat</keyword>
<dbReference type="InterPro" id="IPR002110">
    <property type="entry name" value="Ankyrin_rpt"/>
</dbReference>